<dbReference type="Pfam" id="PF00144">
    <property type="entry name" value="Beta-lactamase"/>
    <property type="match status" value="1"/>
</dbReference>
<keyword evidence="3" id="KW-1185">Reference proteome</keyword>
<dbReference type="Proteomes" id="UP001140076">
    <property type="component" value="Unassembled WGS sequence"/>
</dbReference>
<dbReference type="InterPro" id="IPR012338">
    <property type="entry name" value="Beta-lactam/transpept-like"/>
</dbReference>
<evidence type="ECO:0000313" key="3">
    <source>
        <dbReference type="Proteomes" id="UP001140076"/>
    </source>
</evidence>
<reference evidence="2" key="1">
    <citation type="submission" date="2021-10" db="EMBL/GenBank/DDBJ databases">
        <title>Streptomonospora sp. nov., isolated from mangrove soil.</title>
        <authorList>
            <person name="Chen X."/>
            <person name="Ge X."/>
            <person name="Liu W."/>
        </authorList>
    </citation>
    <scope>NUCLEOTIDE SEQUENCE</scope>
    <source>
        <strain evidence="2">S1-112</strain>
    </source>
</reference>
<dbReference type="Gene3D" id="3.40.710.10">
    <property type="entry name" value="DD-peptidase/beta-lactamase superfamily"/>
    <property type="match status" value="1"/>
</dbReference>
<dbReference type="PANTHER" id="PTHR46825:SF7">
    <property type="entry name" value="D-ALANYL-D-ALANINE CARBOXYPEPTIDASE"/>
    <property type="match status" value="1"/>
</dbReference>
<dbReference type="AlphaFoldDB" id="A0A9X3SFG9"/>
<sequence length="417" mass="43465">MSETLHTADGADEQAPLISRRTAVTGVSAAALLGVPAAAGTAAADDTAAEAPTAAGPDRPELQEAVQAVVDAGFAGVQMRVNDARGEWVGSAGVRKLGAAAKPPTNGLFRIASTTKTFVATLVLQLVADGVIGLDDPVAPHLPRFELDGEITVRMLLQHRSGLHNFTGVLGPDGSLVEGIPATGKEWVETRLQTYRPDELVEFALARPSRFAPGEAFEYTNTNYVMAALLVESLTGRPYGEQMRRRILRPLGMADTLVPGARLDIPGPHAHGYYRYQDGGEWKVVDVTRQSPSLLHGAGEMISTTKDLHRFVSALMGGRLLPAPLLAEMRTPDPAIGYGLGLFVEERSTGAGTTTVVHHNGGTPGGFGSVMVSSLDGRTTLTAGVSTGDSDMNPAAAFPAALNGLINAVFGDTGSAG</sequence>
<gene>
    <name evidence="2" type="ORF">LG943_21390</name>
</gene>
<dbReference type="PANTHER" id="PTHR46825">
    <property type="entry name" value="D-ALANYL-D-ALANINE-CARBOXYPEPTIDASE/ENDOPEPTIDASE AMPH"/>
    <property type="match status" value="1"/>
</dbReference>
<dbReference type="SUPFAM" id="SSF56601">
    <property type="entry name" value="beta-lactamase/transpeptidase-like"/>
    <property type="match status" value="1"/>
</dbReference>
<dbReference type="InterPro" id="IPR001466">
    <property type="entry name" value="Beta-lactam-related"/>
</dbReference>
<dbReference type="InterPro" id="IPR050491">
    <property type="entry name" value="AmpC-like"/>
</dbReference>
<protein>
    <submittedName>
        <fullName evidence="2">Beta-lactamase family protein</fullName>
    </submittedName>
</protein>
<dbReference type="EMBL" id="JAJAQC010000042">
    <property type="protein sequence ID" value="MDA0566848.1"/>
    <property type="molecule type" value="Genomic_DNA"/>
</dbReference>
<dbReference type="RefSeq" id="WP_270074099.1">
    <property type="nucleotide sequence ID" value="NZ_JAJAQC010000042.1"/>
</dbReference>
<dbReference type="PROSITE" id="PS51318">
    <property type="entry name" value="TAT"/>
    <property type="match status" value="1"/>
</dbReference>
<organism evidence="2 3">
    <name type="scientific">Streptomonospora mangrovi</name>
    <dbReference type="NCBI Taxonomy" id="2883123"/>
    <lineage>
        <taxon>Bacteria</taxon>
        <taxon>Bacillati</taxon>
        <taxon>Actinomycetota</taxon>
        <taxon>Actinomycetes</taxon>
        <taxon>Streptosporangiales</taxon>
        <taxon>Nocardiopsidaceae</taxon>
        <taxon>Streptomonospora</taxon>
    </lineage>
</organism>
<evidence type="ECO:0000313" key="2">
    <source>
        <dbReference type="EMBL" id="MDA0566848.1"/>
    </source>
</evidence>
<dbReference type="InterPro" id="IPR006311">
    <property type="entry name" value="TAT_signal"/>
</dbReference>
<name>A0A9X3SFG9_9ACTN</name>
<evidence type="ECO:0000259" key="1">
    <source>
        <dbReference type="Pfam" id="PF00144"/>
    </source>
</evidence>
<comment type="caution">
    <text evidence="2">The sequence shown here is derived from an EMBL/GenBank/DDBJ whole genome shotgun (WGS) entry which is preliminary data.</text>
</comment>
<accession>A0A9X3SFG9</accession>
<proteinExistence type="predicted"/>
<feature type="domain" description="Beta-lactamase-related" evidence="1">
    <location>
        <begin position="64"/>
        <end position="383"/>
    </location>
</feature>